<dbReference type="Gene3D" id="3.40.50.2020">
    <property type="match status" value="1"/>
</dbReference>
<dbReference type="HOGENOM" id="CLU_094234_2_1_10"/>
<dbReference type="KEGG" id="gfo:GFO_1844"/>
<gene>
    <name evidence="2" type="ordered locus">GFO_1844</name>
</gene>
<keyword evidence="2" id="KW-0808">Transferase</keyword>
<dbReference type="CDD" id="cd06223">
    <property type="entry name" value="PRTases_typeI"/>
    <property type="match status" value="1"/>
</dbReference>
<dbReference type="NCBIfam" id="NF003549">
    <property type="entry name" value="PRK05205.1-5"/>
    <property type="match status" value="1"/>
</dbReference>
<name>A0M2G9_CHRFK</name>
<dbReference type="Pfam" id="PF00156">
    <property type="entry name" value="Pribosyltran"/>
    <property type="match status" value="1"/>
</dbReference>
<keyword evidence="2" id="KW-0328">Glycosyltransferase</keyword>
<evidence type="ECO:0000313" key="2">
    <source>
        <dbReference type="EMBL" id="CAL66814.1"/>
    </source>
</evidence>
<dbReference type="AlphaFoldDB" id="A0M2G9"/>
<dbReference type="InterPro" id="IPR000836">
    <property type="entry name" value="PRTase_dom"/>
</dbReference>
<reference evidence="2 3" key="1">
    <citation type="journal article" date="2006" name="Environ. Microbiol.">
        <title>Whole genome analysis of the marine Bacteroidetes'Gramella forsetii' reveals adaptations to degradation of polymeric organic matter.</title>
        <authorList>
            <person name="Bauer M."/>
            <person name="Kube M."/>
            <person name="Teeling H."/>
            <person name="Richter M."/>
            <person name="Lombardot T."/>
            <person name="Allers E."/>
            <person name="Wuerdemann C.A."/>
            <person name="Quast C."/>
            <person name="Kuhl H."/>
            <person name="Knaust F."/>
            <person name="Woebken D."/>
            <person name="Bischof K."/>
            <person name="Mussmann M."/>
            <person name="Choudhuri J.V."/>
            <person name="Meyer F."/>
            <person name="Reinhardt R."/>
            <person name="Amann R.I."/>
            <person name="Gloeckner F.O."/>
        </authorList>
    </citation>
    <scope>NUCLEOTIDE SEQUENCE [LARGE SCALE GENOMIC DNA]</scope>
    <source>
        <strain evidence="2 3">KT0803</strain>
    </source>
</reference>
<dbReference type="eggNOG" id="COG2065">
    <property type="taxonomic scope" value="Bacteria"/>
</dbReference>
<dbReference type="Proteomes" id="UP000000755">
    <property type="component" value="Chromosome"/>
</dbReference>
<dbReference type="EMBL" id="CU207366">
    <property type="protein sequence ID" value="CAL66814.1"/>
    <property type="molecule type" value="Genomic_DNA"/>
</dbReference>
<evidence type="ECO:0000313" key="3">
    <source>
        <dbReference type="Proteomes" id="UP000000755"/>
    </source>
</evidence>
<protein>
    <submittedName>
        <fullName evidence="2">Phosphoribosyltransferase</fullName>
        <ecNumber evidence="2">2.4.2.-</ecNumber>
    </submittedName>
</protein>
<dbReference type="InterPro" id="IPR029057">
    <property type="entry name" value="PRTase-like"/>
</dbReference>
<organism evidence="2 3">
    <name type="scientific">Christiangramia forsetii (strain DSM 17595 / CGMCC 1.15422 / KT0803)</name>
    <name type="common">Gramella forsetii</name>
    <dbReference type="NCBI Taxonomy" id="411154"/>
    <lineage>
        <taxon>Bacteria</taxon>
        <taxon>Pseudomonadati</taxon>
        <taxon>Bacteroidota</taxon>
        <taxon>Flavobacteriia</taxon>
        <taxon>Flavobacteriales</taxon>
        <taxon>Flavobacteriaceae</taxon>
        <taxon>Christiangramia</taxon>
    </lineage>
</organism>
<feature type="domain" description="Phosphoribosyltransferase" evidence="1">
    <location>
        <begin position="14"/>
        <end position="172"/>
    </location>
</feature>
<evidence type="ECO:0000259" key="1">
    <source>
        <dbReference type="Pfam" id="PF00156"/>
    </source>
</evidence>
<proteinExistence type="predicted"/>
<sequence>MLQSTNSLMSRKVLLDSNQLNIILHRLACQLVEKHTDFKNTVLVGIQPRGIYVSNRIEKILKDEYGLKDIRTGQLDITFYRDDFRRGEKPLEANKTMIDFVVEDKRVVFIDDVLYTGRSIRAALTAIQSFGRPKEIELLSLIDRRFSRHLPIQPDYNGRQVDAINEEKVKVSWEENDGEDAVYLISK</sequence>
<accession>A0M2G9</accession>
<dbReference type="SUPFAM" id="SSF53271">
    <property type="entry name" value="PRTase-like"/>
    <property type="match status" value="1"/>
</dbReference>
<dbReference type="InterPro" id="IPR050137">
    <property type="entry name" value="PyrR_bifunctional"/>
</dbReference>
<dbReference type="EC" id="2.4.2.-" evidence="2"/>
<dbReference type="PANTHER" id="PTHR11608:SF0">
    <property type="entry name" value="BIFUNCTIONAL PROTEIN PYRR"/>
    <property type="match status" value="1"/>
</dbReference>
<dbReference type="STRING" id="411154.GFO_1844"/>
<dbReference type="GO" id="GO:0016757">
    <property type="term" value="F:glycosyltransferase activity"/>
    <property type="evidence" value="ECO:0007669"/>
    <property type="project" value="UniProtKB-KW"/>
</dbReference>
<dbReference type="PANTHER" id="PTHR11608">
    <property type="entry name" value="BIFUNCTIONAL PROTEIN PYRR"/>
    <property type="match status" value="1"/>
</dbReference>